<keyword evidence="7" id="KW-1185">Reference proteome</keyword>
<dbReference type="EMBL" id="CP008953">
    <property type="protein sequence ID" value="AIG76248.1"/>
    <property type="molecule type" value="Genomic_DNA"/>
</dbReference>
<evidence type="ECO:0000256" key="4">
    <source>
        <dbReference type="PIRSR" id="PIRSR001112-1"/>
    </source>
</evidence>
<dbReference type="STRING" id="208439.AJAP_16900"/>
<evidence type="ECO:0000313" key="7">
    <source>
        <dbReference type="Proteomes" id="UP000028492"/>
    </source>
</evidence>
<reference evidence="6 7" key="1">
    <citation type="journal article" date="2014" name="J. Biotechnol.">
        <title>Complete genome sequence of the actinobacterium Amycolatopsis japonica MG417-CF17(T) (=DSM 44213T) producing (S,S)-N,N'-ethylenediaminedisuccinic acid.</title>
        <authorList>
            <person name="Stegmann E."/>
            <person name="Albersmeier A."/>
            <person name="Spohn M."/>
            <person name="Gert H."/>
            <person name="Weber T."/>
            <person name="Wohlleben W."/>
            <person name="Kalinowski J."/>
            <person name="Ruckert C."/>
        </authorList>
    </citation>
    <scope>NUCLEOTIDE SEQUENCE [LARGE SCALE GENOMIC DNA]</scope>
    <source>
        <strain evidence="7">MG417-CF17 (DSM 44213)</strain>
    </source>
</reference>
<feature type="domain" description="Epoxide hydrolase N-terminal" evidence="5">
    <location>
        <begin position="4"/>
        <end position="108"/>
    </location>
</feature>
<dbReference type="GO" id="GO:0004301">
    <property type="term" value="F:epoxide hydrolase activity"/>
    <property type="evidence" value="ECO:0007669"/>
    <property type="project" value="UniProtKB-EC"/>
</dbReference>
<name>A0A075UTH4_9PSEU</name>
<dbReference type="Gene3D" id="3.40.50.1820">
    <property type="entry name" value="alpha/beta hydrolase"/>
    <property type="match status" value="1"/>
</dbReference>
<dbReference type="KEGG" id="aja:AJAP_16900"/>
<dbReference type="eggNOG" id="COG0596">
    <property type="taxonomic scope" value="Bacteria"/>
</dbReference>
<protein>
    <submittedName>
        <fullName evidence="6">Putative epoxide hydrolase</fullName>
        <ecNumber evidence="6">3.3.2.10</ecNumber>
    </submittedName>
</protein>
<accession>A0A075UTH4</accession>
<dbReference type="RefSeq" id="WP_038512600.1">
    <property type="nucleotide sequence ID" value="NZ_CP008953.1"/>
</dbReference>
<feature type="active site" description="Proton acceptor" evidence="4">
    <location>
        <position position="362"/>
    </location>
</feature>
<dbReference type="EC" id="3.3.2.10" evidence="6"/>
<gene>
    <name evidence="6" type="ORF">AJAP_16900</name>
</gene>
<evidence type="ECO:0000256" key="2">
    <source>
        <dbReference type="ARBA" id="ARBA00022797"/>
    </source>
</evidence>
<dbReference type="InterPro" id="IPR016292">
    <property type="entry name" value="Epoxide_hydrolase"/>
</dbReference>
<organism evidence="6 7">
    <name type="scientific">Amycolatopsis japonica</name>
    <dbReference type="NCBI Taxonomy" id="208439"/>
    <lineage>
        <taxon>Bacteria</taxon>
        <taxon>Bacillati</taxon>
        <taxon>Actinomycetota</taxon>
        <taxon>Actinomycetes</taxon>
        <taxon>Pseudonocardiales</taxon>
        <taxon>Pseudonocardiaceae</taxon>
        <taxon>Amycolatopsis</taxon>
        <taxon>Amycolatopsis japonica group</taxon>
    </lineage>
</organism>
<dbReference type="PRINTS" id="PR00412">
    <property type="entry name" value="EPOXHYDRLASE"/>
</dbReference>
<evidence type="ECO:0000256" key="3">
    <source>
        <dbReference type="ARBA" id="ARBA00022801"/>
    </source>
</evidence>
<keyword evidence="3 6" id="KW-0378">Hydrolase</keyword>
<dbReference type="Pfam" id="PF06441">
    <property type="entry name" value="EHN"/>
    <property type="match status" value="1"/>
</dbReference>
<dbReference type="PIRSF" id="PIRSF001112">
    <property type="entry name" value="Epoxide_hydrolase"/>
    <property type="match status" value="1"/>
</dbReference>
<evidence type="ECO:0000313" key="6">
    <source>
        <dbReference type="EMBL" id="AIG76248.1"/>
    </source>
</evidence>
<dbReference type="InterPro" id="IPR029058">
    <property type="entry name" value="AB_hydrolase_fold"/>
</dbReference>
<feature type="active site" description="Nucleophile" evidence="4">
    <location>
        <position position="177"/>
    </location>
</feature>
<keyword evidence="2" id="KW-0058">Aromatic hydrocarbons catabolism</keyword>
<proteinExistence type="inferred from homology"/>
<dbReference type="GO" id="GO:0097176">
    <property type="term" value="P:epoxide metabolic process"/>
    <property type="evidence" value="ECO:0007669"/>
    <property type="project" value="TreeGrafter"/>
</dbReference>
<evidence type="ECO:0000256" key="1">
    <source>
        <dbReference type="ARBA" id="ARBA00010088"/>
    </source>
</evidence>
<dbReference type="InterPro" id="IPR000639">
    <property type="entry name" value="Epox_hydrolase-like"/>
</dbReference>
<dbReference type="PANTHER" id="PTHR21661:SF35">
    <property type="entry name" value="EPOXIDE HYDROLASE"/>
    <property type="match status" value="1"/>
</dbReference>
<dbReference type="PANTHER" id="PTHR21661">
    <property type="entry name" value="EPOXIDE HYDROLASE 1-RELATED"/>
    <property type="match status" value="1"/>
</dbReference>
<sequence>MDTTPFRARIPEADLEDLRGRLRRARWPEEETVDDWSQGVPAAYLRELCSYWADSYDWRAAESRLNAFPQFRAEIDGLGIHYLHVRSPHPGALPLILTHGWPGSVFEFLDVLGPLTDPVAHGGDAADAFHVVVPSLPGYGFSDKPARAGWSIQRIADAWIHLMDGLGYERFGAQGGDWGTSITTLMGRKAPERLAGIHLSPPLAAPDPATFGELTESERKSLDDLEGAKADGSGYAIQQATRPQTIGYALADSPVALCAWIVEKFQAWTDCDGHPENALSRDAMLDDITLYWLTGTGASSARLYWESFAEVSGWFSESTVDTIAVPTGCSVFPREIPRPSRRWAERRFTDIRYWNEPDRGGHFGAFEQPGVFTEEVRSFFRLVR</sequence>
<dbReference type="Proteomes" id="UP000028492">
    <property type="component" value="Chromosome"/>
</dbReference>
<feature type="active site" description="Proton donor" evidence="4">
    <location>
        <position position="304"/>
    </location>
</feature>
<dbReference type="AlphaFoldDB" id="A0A075UTH4"/>
<dbReference type="SUPFAM" id="SSF53474">
    <property type="entry name" value="alpha/beta-Hydrolases"/>
    <property type="match status" value="1"/>
</dbReference>
<dbReference type="HOGENOM" id="CLU_019414_0_1_11"/>
<comment type="similarity">
    <text evidence="1">Belongs to the peptidase S33 family.</text>
</comment>
<dbReference type="InterPro" id="IPR010497">
    <property type="entry name" value="Epoxide_hydro_N"/>
</dbReference>
<evidence type="ECO:0000259" key="5">
    <source>
        <dbReference type="Pfam" id="PF06441"/>
    </source>
</evidence>